<accession>A0A1I6PY46</accession>
<dbReference type="Pfam" id="PF05016">
    <property type="entry name" value="ParE_toxin"/>
    <property type="match status" value="1"/>
</dbReference>
<dbReference type="InterPro" id="IPR035093">
    <property type="entry name" value="RelE/ParE_toxin_dom_sf"/>
</dbReference>
<proteinExistence type="predicted"/>
<evidence type="ECO:0000256" key="1">
    <source>
        <dbReference type="ARBA" id="ARBA00022649"/>
    </source>
</evidence>
<evidence type="ECO:0000313" key="2">
    <source>
        <dbReference type="EMBL" id="SFS45038.1"/>
    </source>
</evidence>
<protein>
    <submittedName>
        <fullName evidence="2">Plasmid stabilization system protein ParE</fullName>
    </submittedName>
</protein>
<name>A0A1I6PY46_9CAUL</name>
<organism evidence="2 3">
    <name type="scientific">Brevundimonas viscosa</name>
    <dbReference type="NCBI Taxonomy" id="871741"/>
    <lineage>
        <taxon>Bacteria</taxon>
        <taxon>Pseudomonadati</taxon>
        <taxon>Pseudomonadota</taxon>
        <taxon>Alphaproteobacteria</taxon>
        <taxon>Caulobacterales</taxon>
        <taxon>Caulobacteraceae</taxon>
        <taxon>Brevundimonas</taxon>
    </lineage>
</organism>
<dbReference type="AlphaFoldDB" id="A0A1I6PY46"/>
<dbReference type="RefSeq" id="WP_092308154.1">
    <property type="nucleotide sequence ID" value="NZ_FOZV01000002.1"/>
</dbReference>
<evidence type="ECO:0000313" key="3">
    <source>
        <dbReference type="Proteomes" id="UP000198788"/>
    </source>
</evidence>
<reference evidence="3" key="1">
    <citation type="submission" date="2016-10" db="EMBL/GenBank/DDBJ databases">
        <authorList>
            <person name="Varghese N."/>
            <person name="Submissions S."/>
        </authorList>
    </citation>
    <scope>NUCLEOTIDE SEQUENCE [LARGE SCALE GENOMIC DNA]</scope>
    <source>
        <strain evidence="3">CGMCC 1.10683</strain>
    </source>
</reference>
<dbReference type="EMBL" id="FOZV01000002">
    <property type="protein sequence ID" value="SFS45038.1"/>
    <property type="molecule type" value="Genomic_DNA"/>
</dbReference>
<gene>
    <name evidence="2" type="ORF">SAMN05192570_1385</name>
</gene>
<dbReference type="Proteomes" id="UP000198788">
    <property type="component" value="Unassembled WGS sequence"/>
</dbReference>
<dbReference type="OrthoDB" id="121597at2"/>
<keyword evidence="1" id="KW-1277">Toxin-antitoxin system</keyword>
<dbReference type="Gene3D" id="3.30.2310.20">
    <property type="entry name" value="RelE-like"/>
    <property type="match status" value="1"/>
</dbReference>
<keyword evidence="3" id="KW-1185">Reference proteome</keyword>
<dbReference type="InterPro" id="IPR007712">
    <property type="entry name" value="RelE/ParE_toxin"/>
</dbReference>
<sequence>MLPVRLSPRTLADRDRLFAFLVEMSPQVADRAMAVLQDALGDIGKFPRLGRPGPPGYRRLVVRFGQGGYEVRYRIVPDAVLVTRIFHTREDR</sequence>
<dbReference type="STRING" id="871741.SAMN05192570_1385"/>